<dbReference type="Proteomes" id="UP000324974">
    <property type="component" value="Chromosome"/>
</dbReference>
<evidence type="ECO:0000256" key="1">
    <source>
        <dbReference type="SAM" id="Phobius"/>
    </source>
</evidence>
<sequence>MGKRVVALNVVALGAALGLFVWANTRPEMLIVEQFDGHSYHVIRNGPGWPVRAWATDQRGTWAYPVPADHLLPDPCPDDRARARGEVWLLNGPIGILLLAALAQNVRWLFRPPDGQQRHAEPGETLGPSSP</sequence>
<keyword evidence="1" id="KW-0812">Transmembrane</keyword>
<gene>
    <name evidence="2" type="ORF">PX52LOC_02546</name>
</gene>
<reference evidence="3" key="1">
    <citation type="submission" date="2019-08" db="EMBL/GenBank/DDBJ databases">
        <title>Limnoglobus roseus gen. nov., sp. nov., a novel freshwater planctomycete with a giant genome from the family Gemmataceae.</title>
        <authorList>
            <person name="Kulichevskaya I.S."/>
            <person name="Naumoff D.G."/>
            <person name="Miroshnikov K."/>
            <person name="Ivanova A."/>
            <person name="Philippov D.A."/>
            <person name="Hakobyan A."/>
            <person name="Rijpstra I.C."/>
            <person name="Sinninghe Damste J.S."/>
            <person name="Liesack W."/>
            <person name="Dedysh S.N."/>
        </authorList>
    </citation>
    <scope>NUCLEOTIDE SEQUENCE [LARGE SCALE GENOMIC DNA]</scope>
    <source>
        <strain evidence="3">PX52</strain>
    </source>
</reference>
<dbReference type="EMBL" id="CP042425">
    <property type="protein sequence ID" value="QEL15613.1"/>
    <property type="molecule type" value="Genomic_DNA"/>
</dbReference>
<organism evidence="2 3">
    <name type="scientific">Limnoglobus roseus</name>
    <dbReference type="NCBI Taxonomy" id="2598579"/>
    <lineage>
        <taxon>Bacteria</taxon>
        <taxon>Pseudomonadati</taxon>
        <taxon>Planctomycetota</taxon>
        <taxon>Planctomycetia</taxon>
        <taxon>Gemmatales</taxon>
        <taxon>Gemmataceae</taxon>
        <taxon>Limnoglobus</taxon>
    </lineage>
</organism>
<feature type="transmembrane region" description="Helical" evidence="1">
    <location>
        <begin position="5"/>
        <end position="23"/>
    </location>
</feature>
<evidence type="ECO:0000313" key="3">
    <source>
        <dbReference type="Proteomes" id="UP000324974"/>
    </source>
</evidence>
<keyword evidence="1" id="KW-1133">Transmembrane helix</keyword>
<dbReference type="KEGG" id="lrs:PX52LOC_02546"/>
<feature type="transmembrane region" description="Helical" evidence="1">
    <location>
        <begin position="88"/>
        <end position="110"/>
    </location>
</feature>
<dbReference type="AlphaFoldDB" id="A0A5C1ABR6"/>
<keyword evidence="3" id="KW-1185">Reference proteome</keyword>
<dbReference type="RefSeq" id="WP_149110411.1">
    <property type="nucleotide sequence ID" value="NZ_CP042425.1"/>
</dbReference>
<evidence type="ECO:0000313" key="2">
    <source>
        <dbReference type="EMBL" id="QEL15613.1"/>
    </source>
</evidence>
<protein>
    <submittedName>
        <fullName evidence="2">Uncharacterized protein</fullName>
    </submittedName>
</protein>
<accession>A0A5C1ABR6</accession>
<name>A0A5C1ABR6_9BACT</name>
<keyword evidence="1" id="KW-0472">Membrane</keyword>
<proteinExistence type="predicted"/>